<keyword evidence="1" id="KW-0812">Transmembrane</keyword>
<proteinExistence type="predicted"/>
<dbReference type="Proteomes" id="UP001527882">
    <property type="component" value="Unassembled WGS sequence"/>
</dbReference>
<feature type="transmembrane region" description="Helical" evidence="1">
    <location>
        <begin position="131"/>
        <end position="149"/>
    </location>
</feature>
<protein>
    <submittedName>
        <fullName evidence="3">Phosphatase PAP2 family protein</fullName>
    </submittedName>
</protein>
<gene>
    <name evidence="3" type="ORF">O9H85_28920</name>
</gene>
<feature type="transmembrane region" description="Helical" evidence="1">
    <location>
        <begin position="161"/>
        <end position="181"/>
    </location>
</feature>
<accession>A0ABT4QHP2</accession>
<dbReference type="InterPro" id="IPR000326">
    <property type="entry name" value="PAP2/HPO"/>
</dbReference>
<evidence type="ECO:0000259" key="2">
    <source>
        <dbReference type="SMART" id="SM00014"/>
    </source>
</evidence>
<name>A0ABT4QHP2_9BACL</name>
<dbReference type="InterPro" id="IPR036938">
    <property type="entry name" value="PAP2/HPO_sf"/>
</dbReference>
<dbReference type="RefSeq" id="WP_269884876.1">
    <property type="nucleotide sequence ID" value="NZ_JAQAGZ010000023.1"/>
</dbReference>
<reference evidence="3 4" key="1">
    <citation type="submission" date="2022-12" db="EMBL/GenBank/DDBJ databases">
        <title>Draft genome sequence of Paenibacillus sp. dW9.</title>
        <authorList>
            <person name="Choi E.-W."/>
            <person name="Kim D.-U."/>
        </authorList>
    </citation>
    <scope>NUCLEOTIDE SEQUENCE [LARGE SCALE GENOMIC DNA]</scope>
    <source>
        <strain evidence="4">dW9</strain>
    </source>
</reference>
<dbReference type="Pfam" id="PF01569">
    <property type="entry name" value="PAP2"/>
    <property type="match status" value="1"/>
</dbReference>
<keyword evidence="4" id="KW-1185">Reference proteome</keyword>
<comment type="caution">
    <text evidence="3">The sequence shown here is derived from an EMBL/GenBank/DDBJ whole genome shotgun (WGS) entry which is preliminary data.</text>
</comment>
<dbReference type="SMART" id="SM00014">
    <property type="entry name" value="acidPPc"/>
    <property type="match status" value="1"/>
</dbReference>
<keyword evidence="1" id="KW-0472">Membrane</keyword>
<evidence type="ECO:0000313" key="3">
    <source>
        <dbReference type="EMBL" id="MCZ8516343.1"/>
    </source>
</evidence>
<feature type="transmembrane region" description="Helical" evidence="1">
    <location>
        <begin position="7"/>
        <end position="29"/>
    </location>
</feature>
<feature type="transmembrane region" description="Helical" evidence="1">
    <location>
        <begin position="56"/>
        <end position="83"/>
    </location>
</feature>
<feature type="transmembrane region" description="Helical" evidence="1">
    <location>
        <begin position="187"/>
        <end position="205"/>
    </location>
</feature>
<organism evidence="3 4">
    <name type="scientific">Paenibacillus gyeongsangnamensis</name>
    <dbReference type="NCBI Taxonomy" id="3388067"/>
    <lineage>
        <taxon>Bacteria</taxon>
        <taxon>Bacillati</taxon>
        <taxon>Bacillota</taxon>
        <taxon>Bacilli</taxon>
        <taxon>Bacillales</taxon>
        <taxon>Paenibacillaceae</taxon>
        <taxon>Paenibacillus</taxon>
    </lineage>
</organism>
<feature type="transmembrane region" description="Helical" evidence="1">
    <location>
        <begin position="90"/>
        <end position="111"/>
    </location>
</feature>
<dbReference type="PANTHER" id="PTHR14969:SF13">
    <property type="entry name" value="AT30094P"/>
    <property type="match status" value="1"/>
</dbReference>
<evidence type="ECO:0000256" key="1">
    <source>
        <dbReference type="SAM" id="Phobius"/>
    </source>
</evidence>
<dbReference type="CDD" id="cd03392">
    <property type="entry name" value="PAP2_like_2"/>
    <property type="match status" value="1"/>
</dbReference>
<feature type="domain" description="Phosphatidic acid phosphatase type 2/haloperoxidase" evidence="2">
    <location>
        <begin position="90"/>
        <end position="202"/>
    </location>
</feature>
<sequence>MNLIKQLLTGALLIGIGCAVGFFIIALLISDKRIDAFDAGIISAVGKLESPGLTKVMIFFTTIGAGWPAVLITAGMMMGLYVWVRQRRELILLAAVAVGSAALNTVLKLLFRRARPTLHRIVEATGYSFPSGHSMAAFTLYGLMVFLLWKHIPSAAGRVAMIILGTFMIFMIGLSRIYLGVHYPSDVLGGFLASGCWLTVSIWFYQRYQDRHAR</sequence>
<dbReference type="PANTHER" id="PTHR14969">
    <property type="entry name" value="SPHINGOSINE-1-PHOSPHATE PHOSPHOHYDROLASE"/>
    <property type="match status" value="1"/>
</dbReference>
<dbReference type="SUPFAM" id="SSF48317">
    <property type="entry name" value="Acid phosphatase/Vanadium-dependent haloperoxidase"/>
    <property type="match status" value="1"/>
</dbReference>
<keyword evidence="1" id="KW-1133">Transmembrane helix</keyword>
<dbReference type="Gene3D" id="1.20.144.10">
    <property type="entry name" value="Phosphatidic acid phosphatase type 2/haloperoxidase"/>
    <property type="match status" value="2"/>
</dbReference>
<dbReference type="PROSITE" id="PS51257">
    <property type="entry name" value="PROKAR_LIPOPROTEIN"/>
    <property type="match status" value="1"/>
</dbReference>
<evidence type="ECO:0000313" key="4">
    <source>
        <dbReference type="Proteomes" id="UP001527882"/>
    </source>
</evidence>
<dbReference type="EMBL" id="JAQAGZ010000023">
    <property type="protein sequence ID" value="MCZ8516343.1"/>
    <property type="molecule type" value="Genomic_DNA"/>
</dbReference>